<sequence length="1023" mass="110649">MRSVHARTFSRLILGASTLALATVPFAAQAQETPTSSTMGQPGDSAIQNDGQAETDTTVTTQPVQAAGATQAADAAQDIVVTGIRASLRESMNIKREAQGIVDAISAEDIGKFPDTNLAESLQRITGVSIDRNNGEGSKVTVRGFGPEFNLVLLNGRQMPTSDIGSGFGAPASRSFDFANLASEGVKALEVYKSGRATVETGGIGSTINILTPRPFDKPGLRGSVAVKGILDTSRNGKDPITPEVSGIISDTFADERIGILLVGNYSRRKASTNSANIGEWRDGYLGSENGWGSLPTEGDPRYANITNRPGPNDVYQVPQSASYNLNDIDRERINGQAVLQFRPIDSLTATIDYTYSRFELETHNSNVGIYYNHADTSSAWGDGPIADPIFYSEHFQPQENKDLSYSGALTKVKNENKSLGGNLQWDAPGGVTITLDAHHSTAESKPGSKYGNSQSVGTAIFGVEDQSINFQNEFPIISASFYPGIDPLDASLIHATGNVFRNSYFKDRINQVQLAGHYDHQGDFLDSLDWGVSYVDNKVRSAYGYIQNDTWGGLGGPDGNELIPDDIFSLETISDKFPGLKGVGADGMINQFYTFDFDRLVPLLDQQFGICGGDGDCLAPYNTDRRIREKTIAPFVQVATKFDIANRSAHLIAGLRYEETTVDSSALVPTPVGTQWVSANEFNIQFAGAGQFTRFKGSYQNWLPAVDFDIEPMRDVKLRASYSHTITRADYGSLQGGRTLDQLFRIANGTGGQGNPGLLPYKSKNIDLSAEWYYGPSSYVSVGYFHKDVSNFIGSDRFDTTAFGLTNPGQGPRADAARAALGPTATSTDIRNYIAANFTEGVFTNDQGQLIIQGLPEDDPLNFQITQPVNSDQTAALHGWEFAVQHSFWDTGFGVILNYTIVNGDAVYDNTQPASVTQFALTGLSDSANAVAFYDKGPIQARVAYNWRDKFLQGSGPNPTYIEAYGQVDASASYEFMPGLTVFGEAINLTGASRRGHTRSDAYVTFISPGFARYSAGVRYAF</sequence>
<dbReference type="PANTHER" id="PTHR40980:SF3">
    <property type="entry name" value="TONB-DEPENDENT RECEPTOR-LIKE BETA-BARREL DOMAIN-CONTAINING PROTEIN"/>
    <property type="match status" value="1"/>
</dbReference>
<dbReference type="GO" id="GO:0009279">
    <property type="term" value="C:cell outer membrane"/>
    <property type="evidence" value="ECO:0007669"/>
    <property type="project" value="UniProtKB-SubCell"/>
</dbReference>
<keyword evidence="6" id="KW-0732">Signal</keyword>
<feature type="compositionally biased region" description="Low complexity" evidence="5">
    <location>
        <begin position="50"/>
        <end position="60"/>
    </location>
</feature>
<comment type="similarity">
    <text evidence="4">Belongs to the TonB-dependent receptor family.</text>
</comment>
<dbReference type="InterPro" id="IPR012910">
    <property type="entry name" value="Plug_dom"/>
</dbReference>
<protein>
    <submittedName>
        <fullName evidence="9">TonB-dependent receptor</fullName>
    </submittedName>
</protein>
<dbReference type="InterPro" id="IPR036942">
    <property type="entry name" value="Beta-barrel_TonB_sf"/>
</dbReference>
<feature type="domain" description="TonB-dependent receptor-like beta-barrel" evidence="7">
    <location>
        <begin position="478"/>
        <end position="990"/>
    </location>
</feature>
<evidence type="ECO:0000256" key="1">
    <source>
        <dbReference type="ARBA" id="ARBA00004442"/>
    </source>
</evidence>
<evidence type="ECO:0000259" key="7">
    <source>
        <dbReference type="Pfam" id="PF00593"/>
    </source>
</evidence>
<keyword evidence="2 4" id="KW-0472">Membrane</keyword>
<feature type="domain" description="TonB-dependent receptor plug" evidence="8">
    <location>
        <begin position="95"/>
        <end position="202"/>
    </location>
</feature>
<gene>
    <name evidence="9" type="ORF">EV664_10854</name>
</gene>
<evidence type="ECO:0000313" key="9">
    <source>
        <dbReference type="EMBL" id="TDN81112.1"/>
    </source>
</evidence>
<dbReference type="NCBIfam" id="TIGR01782">
    <property type="entry name" value="TonB-Xanth-Caul"/>
    <property type="match status" value="1"/>
</dbReference>
<dbReference type="AlphaFoldDB" id="A0A4R6FI97"/>
<keyword evidence="10" id="KW-1185">Reference proteome</keyword>
<dbReference type="InterPro" id="IPR000531">
    <property type="entry name" value="Beta-barrel_TonB"/>
</dbReference>
<evidence type="ECO:0000313" key="10">
    <source>
        <dbReference type="Proteomes" id="UP000295493"/>
    </source>
</evidence>
<comment type="caution">
    <text evidence="9">The sequence shown here is derived from an EMBL/GenBank/DDBJ whole genome shotgun (WGS) entry which is preliminary data.</text>
</comment>
<evidence type="ECO:0000256" key="5">
    <source>
        <dbReference type="SAM" id="MobiDB-lite"/>
    </source>
</evidence>
<name>A0A4R6FI97_9SPHN</name>
<dbReference type="InterPro" id="IPR010104">
    <property type="entry name" value="TonB_rcpt_bac"/>
</dbReference>
<accession>A0A4R6FI97</accession>
<dbReference type="Proteomes" id="UP000295493">
    <property type="component" value="Unassembled WGS sequence"/>
</dbReference>
<evidence type="ECO:0000259" key="8">
    <source>
        <dbReference type="Pfam" id="PF07715"/>
    </source>
</evidence>
<comment type="subcellular location">
    <subcellularLocation>
        <location evidence="1 4">Cell outer membrane</location>
    </subcellularLocation>
</comment>
<evidence type="ECO:0000256" key="2">
    <source>
        <dbReference type="ARBA" id="ARBA00023136"/>
    </source>
</evidence>
<dbReference type="Pfam" id="PF00593">
    <property type="entry name" value="TonB_dep_Rec_b-barrel"/>
    <property type="match status" value="1"/>
</dbReference>
<evidence type="ECO:0000256" key="4">
    <source>
        <dbReference type="RuleBase" id="RU003357"/>
    </source>
</evidence>
<dbReference type="RefSeq" id="WP_133495971.1">
    <property type="nucleotide sequence ID" value="NZ_BMLU01000008.1"/>
</dbReference>
<feature type="region of interest" description="Disordered" evidence="5">
    <location>
        <begin position="32"/>
        <end position="60"/>
    </location>
</feature>
<proteinExistence type="inferred from homology"/>
<dbReference type="Gene3D" id="2.40.170.20">
    <property type="entry name" value="TonB-dependent receptor, beta-barrel domain"/>
    <property type="match status" value="1"/>
</dbReference>
<dbReference type="OrthoDB" id="5476657at2"/>
<organism evidence="9 10">
    <name type="scientific">Stakelama pacifica</name>
    <dbReference type="NCBI Taxonomy" id="517720"/>
    <lineage>
        <taxon>Bacteria</taxon>
        <taxon>Pseudomonadati</taxon>
        <taxon>Pseudomonadota</taxon>
        <taxon>Alphaproteobacteria</taxon>
        <taxon>Sphingomonadales</taxon>
        <taxon>Sphingomonadaceae</taxon>
        <taxon>Stakelama</taxon>
    </lineage>
</organism>
<feature type="signal peptide" evidence="6">
    <location>
        <begin position="1"/>
        <end position="30"/>
    </location>
</feature>
<dbReference type="InterPro" id="IPR037066">
    <property type="entry name" value="Plug_dom_sf"/>
</dbReference>
<dbReference type="Pfam" id="PF07715">
    <property type="entry name" value="Plug"/>
    <property type="match status" value="1"/>
</dbReference>
<evidence type="ECO:0000256" key="6">
    <source>
        <dbReference type="SAM" id="SignalP"/>
    </source>
</evidence>
<feature type="chain" id="PRO_5020417686" evidence="6">
    <location>
        <begin position="31"/>
        <end position="1023"/>
    </location>
</feature>
<dbReference type="SUPFAM" id="SSF56935">
    <property type="entry name" value="Porins"/>
    <property type="match status" value="1"/>
</dbReference>
<dbReference type="Gene3D" id="2.170.130.10">
    <property type="entry name" value="TonB-dependent receptor, plug domain"/>
    <property type="match status" value="1"/>
</dbReference>
<evidence type="ECO:0000256" key="3">
    <source>
        <dbReference type="ARBA" id="ARBA00023237"/>
    </source>
</evidence>
<keyword evidence="9" id="KW-0675">Receptor</keyword>
<keyword evidence="3" id="KW-0998">Cell outer membrane</keyword>
<keyword evidence="4" id="KW-0798">TonB box</keyword>
<dbReference type="EMBL" id="SNWD01000008">
    <property type="protein sequence ID" value="TDN81112.1"/>
    <property type="molecule type" value="Genomic_DNA"/>
</dbReference>
<reference evidence="9 10" key="1">
    <citation type="submission" date="2019-03" db="EMBL/GenBank/DDBJ databases">
        <title>Genomic Encyclopedia of Type Strains, Phase IV (KMG-IV): sequencing the most valuable type-strain genomes for metagenomic binning, comparative biology and taxonomic classification.</title>
        <authorList>
            <person name="Goeker M."/>
        </authorList>
    </citation>
    <scope>NUCLEOTIDE SEQUENCE [LARGE SCALE GENOMIC DNA]</scope>
    <source>
        <strain evidence="9 10">DSM 25059</strain>
    </source>
</reference>
<dbReference type="PANTHER" id="PTHR40980">
    <property type="entry name" value="PLUG DOMAIN-CONTAINING PROTEIN"/>
    <property type="match status" value="1"/>
</dbReference>